<gene>
    <name evidence="3" type="ORF">C7C46_17920</name>
</gene>
<keyword evidence="2" id="KW-0812">Transmembrane</keyword>
<feature type="transmembrane region" description="Helical" evidence="2">
    <location>
        <begin position="251"/>
        <end position="273"/>
    </location>
</feature>
<dbReference type="InterPro" id="IPR018650">
    <property type="entry name" value="STSV1_Orf64"/>
</dbReference>
<feature type="compositionally biased region" description="Low complexity" evidence="1">
    <location>
        <begin position="25"/>
        <end position="36"/>
    </location>
</feature>
<feature type="transmembrane region" description="Helical" evidence="2">
    <location>
        <begin position="64"/>
        <end position="83"/>
    </location>
</feature>
<evidence type="ECO:0000256" key="2">
    <source>
        <dbReference type="SAM" id="Phobius"/>
    </source>
</evidence>
<dbReference type="EMBL" id="PYBW01000055">
    <property type="protein sequence ID" value="PYC77847.1"/>
    <property type="molecule type" value="Genomic_DNA"/>
</dbReference>
<feature type="transmembrane region" description="Helical" evidence="2">
    <location>
        <begin position="353"/>
        <end position="371"/>
    </location>
</feature>
<dbReference type="Pfam" id="PF09852">
    <property type="entry name" value="DUF2079"/>
    <property type="match status" value="1"/>
</dbReference>
<comment type="caution">
    <text evidence="3">The sequence shown here is derived from an EMBL/GenBank/DDBJ whole genome shotgun (WGS) entry which is preliminary data.</text>
</comment>
<name>A0A2V4NPA3_9ACTN</name>
<feature type="region of interest" description="Disordered" evidence="1">
    <location>
        <begin position="1"/>
        <end position="43"/>
    </location>
</feature>
<keyword evidence="4" id="KW-1185">Reference proteome</keyword>
<dbReference type="AlphaFoldDB" id="A0A2V4NPA3"/>
<evidence type="ECO:0008006" key="5">
    <source>
        <dbReference type="Google" id="ProtNLM"/>
    </source>
</evidence>
<dbReference type="RefSeq" id="WP_110670856.1">
    <property type="nucleotide sequence ID" value="NZ_PYBW01000055.1"/>
</dbReference>
<evidence type="ECO:0000313" key="3">
    <source>
        <dbReference type="EMBL" id="PYC77847.1"/>
    </source>
</evidence>
<proteinExistence type="predicted"/>
<dbReference type="Proteomes" id="UP000248039">
    <property type="component" value="Unassembled WGS sequence"/>
</dbReference>
<organism evidence="3 4">
    <name type="scientific">Streptomyces tateyamensis</name>
    <dbReference type="NCBI Taxonomy" id="565073"/>
    <lineage>
        <taxon>Bacteria</taxon>
        <taxon>Bacillati</taxon>
        <taxon>Actinomycetota</taxon>
        <taxon>Actinomycetes</taxon>
        <taxon>Kitasatosporales</taxon>
        <taxon>Streptomycetaceae</taxon>
        <taxon>Streptomyces</taxon>
    </lineage>
</organism>
<feature type="transmembrane region" description="Helical" evidence="2">
    <location>
        <begin position="315"/>
        <end position="341"/>
    </location>
</feature>
<accession>A0A2V4NPA3</accession>
<sequence>MAEAQGTEAHGTEAQGSGAQEATGARSAEAQARESAIPPQRVPSWGRSARAVSTGRLGDALPHLALSLFFLAGYCLLALLRYYRFGSPSWDLGIFTEAVKGYAHFGAPVLSIKGPGFNALGDHWSPILALLAPAWWLAPSAATLLVAQAALFAWSVGVVSDTAARVLGSTGRGVLVGTAYGLSWGLQRAVDAEFHEIAFAVPLLAVVGRQLLLRRWERAAWWALPLVLVKEDMGLTVAMAGALLVLCARRWSLGAVLVLFGFGFTALTMGALIPHFNPQHQYDYWSKLPGGEHPQLWQLMVVPFTRLTVWKTCGWLLGIVGFLALRSPLLLLALPTLAWRFSSANSMFWGPDWHYNATLMPILFLALVDGVDRLRRSERLPGLRGFAEGMVPASTGIAAACLVSLPVGLGGLSDPAVWTQGPHAAALRAAIATVPPNVRVEASMGPLAQLAARDDAYWLGGSKQVAPDYLCVDVAGWDGGPTDLPGYGAALHPGNHYTVVFQQDHVTVLKRD</sequence>
<reference evidence="3 4" key="1">
    <citation type="submission" date="2018-03" db="EMBL/GenBank/DDBJ databases">
        <title>Bioinformatic expansion and discovery of thiopeptide antibiotics.</title>
        <authorList>
            <person name="Schwalen C.J."/>
            <person name="Hudson G.A."/>
            <person name="Mitchell D.A."/>
        </authorList>
    </citation>
    <scope>NUCLEOTIDE SEQUENCE [LARGE SCALE GENOMIC DNA]</scope>
    <source>
        <strain evidence="3 4">ATCC 21389</strain>
    </source>
</reference>
<feature type="transmembrane region" description="Helical" evidence="2">
    <location>
        <begin position="134"/>
        <end position="159"/>
    </location>
</feature>
<dbReference type="OrthoDB" id="5240834at2"/>
<evidence type="ECO:0000313" key="4">
    <source>
        <dbReference type="Proteomes" id="UP000248039"/>
    </source>
</evidence>
<keyword evidence="2" id="KW-1133">Transmembrane helix</keyword>
<keyword evidence="2" id="KW-0472">Membrane</keyword>
<protein>
    <recommendedName>
        <fullName evidence="5">DUF2079 domain-containing protein</fullName>
    </recommendedName>
</protein>
<evidence type="ECO:0000256" key="1">
    <source>
        <dbReference type="SAM" id="MobiDB-lite"/>
    </source>
</evidence>